<reference evidence="2" key="2">
    <citation type="submission" date="2015-06" db="UniProtKB">
        <authorList>
            <consortium name="EnsemblPlants"/>
        </authorList>
    </citation>
    <scope>IDENTIFICATION</scope>
    <source>
        <strain evidence="2">DM1-3 516 R44</strain>
    </source>
</reference>
<dbReference type="PANTHER" id="PTHR33180">
    <property type="entry name" value="PHOTOSYSTEM II CP43 REACTION CENTER PROTEIN"/>
    <property type="match status" value="1"/>
</dbReference>
<dbReference type="HOGENOM" id="CLU_029307_0_0_1"/>
<proteinExistence type="predicted"/>
<reference evidence="3" key="1">
    <citation type="journal article" date="2011" name="Nature">
        <title>Genome sequence and analysis of the tuber crop potato.</title>
        <authorList>
            <consortium name="The Potato Genome Sequencing Consortium"/>
        </authorList>
    </citation>
    <scope>NUCLEOTIDE SEQUENCE [LARGE SCALE GENOMIC DNA]</scope>
    <source>
        <strain evidence="3">cv. DM1-3 516 R44</strain>
    </source>
</reference>
<dbReference type="Gramene" id="PGSC0003DMT400085533">
    <property type="protein sequence ID" value="PGSC0003DMT400085533"/>
    <property type="gene ID" value="PGSC0003DMG400035104"/>
</dbReference>
<dbReference type="InParanoid" id="M1D9P7"/>
<dbReference type="PaxDb" id="4113-PGSC0003DMT400085533"/>
<sequence length="303" mass="33681">MGCNTVLGRGLRATVAYECLTATQSLDDLKGWLALLISDTTPRWIEAGVPIEKRDLSIAARFWFGFISSTIMPSQNKSILRHPKVACLGSIISLRNINLGLLIEQEMAMRAKQSQTSLPFLVLITELCWRAGVPWDDTRDIEVTLSSSTDIRRIETEYTREEADRRRAALVDTSPERPRVPLPPPTQPRLPSYPLRTSIETLTARVEACESRQGETYEVTALKAEVADLRKDVDYLKDGTTTNESKIEIDEKQIEMGDESIYGDLPDLEETIAQSVIQTSLIEMSMAAPSGNTTSEVTTSTDA</sequence>
<name>M1D9P7_SOLTU</name>
<dbReference type="EnsemblPlants" id="PGSC0003DMT400085533">
    <property type="protein sequence ID" value="PGSC0003DMT400085533"/>
    <property type="gene ID" value="PGSC0003DMG400035104"/>
</dbReference>
<dbReference type="Proteomes" id="UP000011115">
    <property type="component" value="Unassembled WGS sequence"/>
</dbReference>
<dbReference type="InterPro" id="IPR046796">
    <property type="entry name" value="Transposase_32_dom"/>
</dbReference>
<protein>
    <recommendedName>
        <fullName evidence="1">Putative plant transposon protein domain-containing protein</fullName>
    </recommendedName>
</protein>
<dbReference type="Pfam" id="PF20167">
    <property type="entry name" value="Transposase_32"/>
    <property type="match status" value="1"/>
</dbReference>
<dbReference type="AlphaFoldDB" id="M1D9P7"/>
<accession>M1D9P7</accession>
<evidence type="ECO:0000313" key="3">
    <source>
        <dbReference type="Proteomes" id="UP000011115"/>
    </source>
</evidence>
<dbReference type="PANTHER" id="PTHR33180:SF31">
    <property type="entry name" value="POLYPROTEIN PROTEIN"/>
    <property type="match status" value="1"/>
</dbReference>
<organism evidence="2 3">
    <name type="scientific">Solanum tuberosum</name>
    <name type="common">Potato</name>
    <dbReference type="NCBI Taxonomy" id="4113"/>
    <lineage>
        <taxon>Eukaryota</taxon>
        <taxon>Viridiplantae</taxon>
        <taxon>Streptophyta</taxon>
        <taxon>Embryophyta</taxon>
        <taxon>Tracheophyta</taxon>
        <taxon>Spermatophyta</taxon>
        <taxon>Magnoliopsida</taxon>
        <taxon>eudicotyledons</taxon>
        <taxon>Gunneridae</taxon>
        <taxon>Pentapetalae</taxon>
        <taxon>asterids</taxon>
        <taxon>lamiids</taxon>
        <taxon>Solanales</taxon>
        <taxon>Solanaceae</taxon>
        <taxon>Solanoideae</taxon>
        <taxon>Solaneae</taxon>
        <taxon>Solanum</taxon>
    </lineage>
</organism>
<evidence type="ECO:0000313" key="2">
    <source>
        <dbReference type="EnsemblPlants" id="PGSC0003DMT400085533"/>
    </source>
</evidence>
<feature type="domain" description="Putative plant transposon protein" evidence="1">
    <location>
        <begin position="13"/>
        <end position="134"/>
    </location>
</feature>
<evidence type="ECO:0000259" key="1">
    <source>
        <dbReference type="Pfam" id="PF20167"/>
    </source>
</evidence>
<keyword evidence="3" id="KW-1185">Reference proteome</keyword>